<dbReference type="GO" id="GO:0005524">
    <property type="term" value="F:ATP binding"/>
    <property type="evidence" value="ECO:0007669"/>
    <property type="project" value="UniProtKB-KW"/>
</dbReference>
<dbReference type="Gene3D" id="3.40.50.300">
    <property type="entry name" value="P-loop containing nucleotide triphosphate hydrolases"/>
    <property type="match status" value="1"/>
</dbReference>
<evidence type="ECO:0000313" key="1">
    <source>
        <dbReference type="EMBL" id="ADP34957.1"/>
    </source>
</evidence>
<dbReference type="SUPFAM" id="SSF52540">
    <property type="entry name" value="P-loop containing nucleoside triphosphate hydrolases"/>
    <property type="match status" value="1"/>
</dbReference>
<dbReference type="RefSeq" id="WP_003328037.1">
    <property type="nucleotide sequence ID" value="NC_014639.1"/>
</dbReference>
<sequence>MIIWINGAFGSGKTQTSFELHRRLKQSYVYDPEKLGFSMRSMIPKEIAKEDFQSYSLWREYNYSMLKYVAAEYKGVIIVPMTIVNPEYFEDIIGKLRTDGLHIQHYTLMASKHVLQKRLRSRAEGKSSWAAKQIDRCREGLADQIFKEHIDTDHMSIEEAAETIASKANLTLEPDTRGRFRKRADRLLVKLKHIRIC</sequence>
<name>A0ABM5M4C9_BACA1</name>
<accession>A0ABM5M4C9</accession>
<evidence type="ECO:0000313" key="2">
    <source>
        <dbReference type="Proteomes" id="UP000006867"/>
    </source>
</evidence>
<gene>
    <name evidence="1" type="ordered locus">BATR1942_20210</name>
</gene>
<keyword evidence="1" id="KW-0547">Nucleotide-binding</keyword>
<keyword evidence="1" id="KW-0067">ATP-binding</keyword>
<reference evidence="1 2" key="1">
    <citation type="journal article" date="2011" name="Front. Microbiol.">
        <title>Genomic signatures of strain selection and enhancement in Bacillus atrophaeus var. globigii, a historical biowarfare simulant.</title>
        <authorList>
            <person name="Gibbons H.S."/>
            <person name="Broomall S.M."/>
            <person name="McNew L.A."/>
            <person name="Daligault H."/>
            <person name="Chapman C."/>
            <person name="Bruce D."/>
            <person name="Karavis M."/>
            <person name="Krepps M."/>
            <person name="McGregor P.A."/>
            <person name="Hong C."/>
            <person name="Park K.H."/>
            <person name="Akmal A."/>
            <person name="Feldman A."/>
            <person name="Lin J.S."/>
            <person name="Chang W.E."/>
            <person name="Higgs B.W."/>
            <person name="Demirev P."/>
            <person name="Lindquist J."/>
            <person name="Liem A."/>
            <person name="Fochler E."/>
            <person name="Read T.D."/>
            <person name="Tapia R."/>
            <person name="Johnson S."/>
            <person name="Bishop-Lilly K.A."/>
            <person name="Detter C."/>
            <person name="Han C."/>
            <person name="Sozhamannan S."/>
            <person name="Rosenzweig C.N."/>
            <person name="Skowronski E.W."/>
        </authorList>
    </citation>
    <scope>NUCLEOTIDE SEQUENCE [LARGE SCALE GENOMIC DNA]</scope>
    <source>
        <strain evidence="1 2">1942</strain>
    </source>
</reference>
<proteinExistence type="predicted"/>
<dbReference type="InterPro" id="IPR027417">
    <property type="entry name" value="P-loop_NTPase"/>
</dbReference>
<organism evidence="1 2">
    <name type="scientific">Bacillus atrophaeus (strain 1942)</name>
    <dbReference type="NCBI Taxonomy" id="720555"/>
    <lineage>
        <taxon>Bacteria</taxon>
        <taxon>Bacillati</taxon>
        <taxon>Bacillota</taxon>
        <taxon>Bacilli</taxon>
        <taxon>Bacillales</taxon>
        <taxon>Bacillaceae</taxon>
        <taxon>Bacillus</taxon>
    </lineage>
</organism>
<protein>
    <submittedName>
        <fullName evidence="1">ATP-binding tunicamycin resistance protein</fullName>
    </submittedName>
</protein>
<keyword evidence="2" id="KW-1185">Reference proteome</keyword>
<dbReference type="Proteomes" id="UP000006867">
    <property type="component" value="Chromosome"/>
</dbReference>
<dbReference type="Pfam" id="PF13671">
    <property type="entry name" value="AAA_33"/>
    <property type="match status" value="1"/>
</dbReference>
<dbReference type="EMBL" id="CP002207">
    <property type="protein sequence ID" value="ADP34957.1"/>
    <property type="molecule type" value="Genomic_DNA"/>
</dbReference>